<evidence type="ECO:0000313" key="2">
    <source>
        <dbReference type="EMBL" id="MSS35815.1"/>
    </source>
</evidence>
<keyword evidence="3" id="KW-1185">Reference proteome</keyword>
<proteinExistence type="predicted"/>
<organism evidence="2 3">
    <name type="scientific">Clostridium porci</name>
    <dbReference type="NCBI Taxonomy" id="2605778"/>
    <lineage>
        <taxon>Bacteria</taxon>
        <taxon>Bacillati</taxon>
        <taxon>Bacillota</taxon>
        <taxon>Clostridia</taxon>
        <taxon>Eubacteriales</taxon>
        <taxon>Clostridiaceae</taxon>
        <taxon>Clostridium</taxon>
    </lineage>
</organism>
<keyword evidence="1" id="KW-0472">Membrane</keyword>
<feature type="transmembrane region" description="Helical" evidence="1">
    <location>
        <begin position="27"/>
        <end position="49"/>
    </location>
</feature>
<accession>A0A7X2TBU4</accession>
<reference evidence="2 3" key="1">
    <citation type="submission" date="2019-08" db="EMBL/GenBank/DDBJ databases">
        <title>In-depth cultivation of the pig gut microbiome towards novel bacterial diversity and tailored functional studies.</title>
        <authorList>
            <person name="Wylensek D."/>
            <person name="Hitch T.C.A."/>
            <person name="Clavel T."/>
        </authorList>
    </citation>
    <scope>NUCLEOTIDE SEQUENCE [LARGE SCALE GENOMIC DNA]</scope>
    <source>
        <strain evidence="2 3">WCA-389-WT-23D1</strain>
    </source>
</reference>
<dbReference type="RefSeq" id="WP_154471217.1">
    <property type="nucleotide sequence ID" value="NZ_VUMD01000003.1"/>
</dbReference>
<keyword evidence="1" id="KW-0812">Transmembrane</keyword>
<evidence type="ECO:0000256" key="1">
    <source>
        <dbReference type="SAM" id="Phobius"/>
    </source>
</evidence>
<dbReference type="Proteomes" id="UP000429958">
    <property type="component" value="Unassembled WGS sequence"/>
</dbReference>
<feature type="transmembrane region" description="Helical" evidence="1">
    <location>
        <begin position="77"/>
        <end position="98"/>
    </location>
</feature>
<dbReference type="Pfam" id="PF04854">
    <property type="entry name" value="DUF624"/>
    <property type="match status" value="1"/>
</dbReference>
<dbReference type="AlphaFoldDB" id="A0A7X2TBU4"/>
<dbReference type="InterPro" id="IPR006938">
    <property type="entry name" value="DUF624"/>
</dbReference>
<comment type="caution">
    <text evidence="2">The sequence shown here is derived from an EMBL/GenBank/DDBJ whole genome shotgun (WGS) entry which is preliminary data.</text>
</comment>
<feature type="transmembrane region" description="Helical" evidence="1">
    <location>
        <begin position="153"/>
        <end position="179"/>
    </location>
</feature>
<feature type="transmembrane region" description="Helical" evidence="1">
    <location>
        <begin position="110"/>
        <end position="132"/>
    </location>
</feature>
<sequence>MLQGLFNYDNPIWRFIGKLADLMILNLLWIICSLPVFTIGASTTALYYVTLKLARDEGTSTAASFFRSFKSNFRQATALWLLIIAAGIVLTVDCWFFFTGQMPMAEPVKLLLTSLSICLFIFYLFIVIYIFPLQSRFYNPVMKTLVNAFLMSVRYLPITIGILITDLLIGAVFCFSFFYLPQLSVFLTLFGLPLAAFINSFFLNYVFKRFMPKESQRDEFQISPLIGQEDEALKEAIENLKNRS</sequence>
<keyword evidence="1" id="KW-1133">Transmembrane helix</keyword>
<dbReference type="EMBL" id="VUMD01000003">
    <property type="protein sequence ID" value="MSS35815.1"/>
    <property type="molecule type" value="Genomic_DNA"/>
</dbReference>
<feature type="transmembrane region" description="Helical" evidence="1">
    <location>
        <begin position="185"/>
        <end position="207"/>
    </location>
</feature>
<protein>
    <submittedName>
        <fullName evidence="2">DUF624 domain-containing protein</fullName>
    </submittedName>
</protein>
<gene>
    <name evidence="2" type="ORF">FYJ39_04255</name>
</gene>
<evidence type="ECO:0000313" key="3">
    <source>
        <dbReference type="Proteomes" id="UP000429958"/>
    </source>
</evidence>
<name>A0A7X2TBU4_9CLOT</name>